<dbReference type="Gene3D" id="3.20.10.10">
    <property type="entry name" value="D-amino Acid Aminotransferase, subunit A, domain 2"/>
    <property type="match status" value="1"/>
</dbReference>
<dbReference type="GO" id="GO:0046394">
    <property type="term" value="P:carboxylic acid biosynthetic process"/>
    <property type="evidence" value="ECO:0007669"/>
    <property type="project" value="UniProtKB-ARBA"/>
</dbReference>
<evidence type="ECO:0000256" key="3">
    <source>
        <dbReference type="ARBA" id="ARBA00022898"/>
    </source>
</evidence>
<dbReference type="InterPro" id="IPR018300">
    <property type="entry name" value="Aminotrans_IV_CS"/>
</dbReference>
<dbReference type="Gene3D" id="3.30.470.10">
    <property type="match status" value="1"/>
</dbReference>
<dbReference type="GO" id="GO:0004084">
    <property type="term" value="F:branched-chain-amino-acid transaminase activity"/>
    <property type="evidence" value="ECO:0007669"/>
    <property type="project" value="UniProtKB-EC"/>
</dbReference>
<dbReference type="GO" id="GO:0005829">
    <property type="term" value="C:cytosol"/>
    <property type="evidence" value="ECO:0007669"/>
    <property type="project" value="TreeGrafter"/>
</dbReference>
<dbReference type="EMBL" id="UOGK01000506">
    <property type="protein sequence ID" value="VAX41219.1"/>
    <property type="molecule type" value="Genomic_DNA"/>
</dbReference>
<gene>
    <name evidence="4" type="ORF">MNBD_PLANCTO03-194</name>
</gene>
<organism evidence="4">
    <name type="scientific">hydrothermal vent metagenome</name>
    <dbReference type="NCBI Taxonomy" id="652676"/>
    <lineage>
        <taxon>unclassified sequences</taxon>
        <taxon>metagenomes</taxon>
        <taxon>ecological metagenomes</taxon>
    </lineage>
</organism>
<keyword evidence="4" id="KW-0808">Transferase</keyword>
<dbReference type="InterPro" id="IPR036038">
    <property type="entry name" value="Aminotransferase-like"/>
</dbReference>
<dbReference type="FunFam" id="3.20.10.10:FF:000002">
    <property type="entry name" value="D-alanine aminotransferase"/>
    <property type="match status" value="1"/>
</dbReference>
<keyword evidence="4" id="KW-0032">Aminotransferase</keyword>
<comment type="cofactor">
    <cofactor evidence="1">
        <name>pyridoxal 5'-phosphate</name>
        <dbReference type="ChEBI" id="CHEBI:597326"/>
    </cofactor>
</comment>
<sequence>MTQTSTQTVPATIDTNDKPLVYVNGRMLPKSQAAVSVFDHGLLYGDGIFEGIRVYRGKIFKCGQHMDRLYGCAEKLYLTIPIDRDQMTQIMRRCITANEIIDGYIRLVVTRGEGSLGLNPYHCPEPGIVCIAAQIQLFSPEQYDAGMRVVLAHRPKTPVACLDPRIKSLNYLNNIMAKCEAIHLSRSLGITEPKDQLLEVIMLNVEGKVTEGSGDNLFFVKDGLITTPPSEVGILEGITRRFVKEELCPMLGYSCEEREFEIEELLAADEVFLTGSAAEIIGVREVVEHDGKGSVTKTHTITAGEGPMTNALRSKFREIVTSDSVPED</sequence>
<proteinExistence type="inferred from homology"/>
<reference evidence="4" key="1">
    <citation type="submission" date="2018-06" db="EMBL/GenBank/DDBJ databases">
        <authorList>
            <person name="Zhirakovskaya E."/>
        </authorList>
    </citation>
    <scope>NUCLEOTIDE SEQUENCE</scope>
</reference>
<dbReference type="PANTHER" id="PTHR42743:SF11">
    <property type="entry name" value="AMINODEOXYCHORISMATE LYASE"/>
    <property type="match status" value="1"/>
</dbReference>
<name>A0A3B1DFT4_9ZZZZ</name>
<dbReference type="EC" id="2.6.1.42" evidence="4"/>
<evidence type="ECO:0000256" key="1">
    <source>
        <dbReference type="ARBA" id="ARBA00001933"/>
    </source>
</evidence>
<dbReference type="SUPFAM" id="SSF56752">
    <property type="entry name" value="D-aminoacid aminotransferase-like PLP-dependent enzymes"/>
    <property type="match status" value="1"/>
</dbReference>
<comment type="similarity">
    <text evidence="2">Belongs to the class-IV pyridoxal-phosphate-dependent aminotransferase family.</text>
</comment>
<dbReference type="InterPro" id="IPR050571">
    <property type="entry name" value="Class-IV_PLP-Dep_Aminotrnsfr"/>
</dbReference>
<evidence type="ECO:0000313" key="4">
    <source>
        <dbReference type="EMBL" id="VAX41219.1"/>
    </source>
</evidence>
<evidence type="ECO:0000256" key="2">
    <source>
        <dbReference type="ARBA" id="ARBA00009320"/>
    </source>
</evidence>
<dbReference type="InterPro" id="IPR043131">
    <property type="entry name" value="BCAT-like_N"/>
</dbReference>
<keyword evidence="3" id="KW-0663">Pyridoxal phosphate</keyword>
<dbReference type="Pfam" id="PF01063">
    <property type="entry name" value="Aminotran_4"/>
    <property type="match status" value="1"/>
</dbReference>
<dbReference type="InterPro" id="IPR043132">
    <property type="entry name" value="BCAT-like_C"/>
</dbReference>
<dbReference type="PROSITE" id="PS00770">
    <property type="entry name" value="AA_TRANSFER_CLASS_4"/>
    <property type="match status" value="1"/>
</dbReference>
<dbReference type="InterPro" id="IPR001544">
    <property type="entry name" value="Aminotrans_IV"/>
</dbReference>
<dbReference type="PANTHER" id="PTHR42743">
    <property type="entry name" value="AMINO-ACID AMINOTRANSFERASE"/>
    <property type="match status" value="1"/>
</dbReference>
<dbReference type="GO" id="GO:0008652">
    <property type="term" value="P:amino acid biosynthetic process"/>
    <property type="evidence" value="ECO:0007669"/>
    <property type="project" value="UniProtKB-ARBA"/>
</dbReference>
<dbReference type="AlphaFoldDB" id="A0A3B1DFT4"/>
<protein>
    <submittedName>
        <fullName evidence="4">Branched-chain amino acid aminotransferase</fullName>
        <ecNumber evidence="4">2.6.1.42</ecNumber>
    </submittedName>
</protein>
<accession>A0A3B1DFT4</accession>